<dbReference type="PANTHER" id="PTHR11265:SF0">
    <property type="entry name" value="12S RRNA N4-METHYLCYTIDINE METHYLTRANSFERASE"/>
    <property type="match status" value="1"/>
</dbReference>
<feature type="binding site" evidence="6">
    <location>
        <begin position="35"/>
        <end position="37"/>
    </location>
    <ligand>
        <name>S-adenosyl-L-methionine</name>
        <dbReference type="ChEBI" id="CHEBI:59789"/>
    </ligand>
</feature>
<keyword evidence="3 6" id="KW-0489">Methyltransferase</keyword>
<gene>
    <name evidence="6" type="primary">rsmH</name>
    <name evidence="7" type="ORF">A2989_02550</name>
</gene>
<evidence type="ECO:0000256" key="5">
    <source>
        <dbReference type="ARBA" id="ARBA00022691"/>
    </source>
</evidence>
<accession>A0A1F4ZDK5</accession>
<evidence type="ECO:0000256" key="6">
    <source>
        <dbReference type="HAMAP-Rule" id="MF_01007"/>
    </source>
</evidence>
<dbReference type="Pfam" id="PF01795">
    <property type="entry name" value="Methyltransf_5"/>
    <property type="match status" value="1"/>
</dbReference>
<evidence type="ECO:0000256" key="3">
    <source>
        <dbReference type="ARBA" id="ARBA00022603"/>
    </source>
</evidence>
<keyword evidence="2 6" id="KW-0698">rRNA processing</keyword>
<reference evidence="7 8" key="1">
    <citation type="journal article" date="2016" name="Nat. Commun.">
        <title>Thousands of microbial genomes shed light on interconnected biogeochemical processes in an aquifer system.</title>
        <authorList>
            <person name="Anantharaman K."/>
            <person name="Brown C.T."/>
            <person name="Hug L.A."/>
            <person name="Sharon I."/>
            <person name="Castelle C.J."/>
            <person name="Probst A.J."/>
            <person name="Thomas B.C."/>
            <person name="Singh A."/>
            <person name="Wilkins M.J."/>
            <person name="Karaoz U."/>
            <person name="Brodie E.L."/>
            <person name="Williams K.H."/>
            <person name="Hubbard S.S."/>
            <person name="Banfield J.F."/>
        </authorList>
    </citation>
    <scope>NUCLEOTIDE SEQUENCE [LARGE SCALE GENOMIC DNA]</scope>
</reference>
<keyword evidence="5 6" id="KW-0949">S-adenosyl-L-methionine</keyword>
<dbReference type="AlphaFoldDB" id="A0A1F4ZDK5"/>
<dbReference type="InterPro" id="IPR002903">
    <property type="entry name" value="RsmH"/>
</dbReference>
<comment type="similarity">
    <text evidence="1 6">Belongs to the methyltransferase superfamily. RsmH family.</text>
</comment>
<dbReference type="Gene3D" id="1.10.150.170">
    <property type="entry name" value="Putative methyltransferase TM0872, insert domain"/>
    <property type="match status" value="1"/>
</dbReference>
<dbReference type="InterPro" id="IPR023397">
    <property type="entry name" value="SAM-dep_MeTrfase_MraW_recog"/>
</dbReference>
<dbReference type="EC" id="2.1.1.199" evidence="6"/>
<dbReference type="Proteomes" id="UP000177080">
    <property type="component" value="Unassembled WGS sequence"/>
</dbReference>
<dbReference type="GO" id="GO:0070475">
    <property type="term" value="P:rRNA base methylation"/>
    <property type="evidence" value="ECO:0007669"/>
    <property type="project" value="UniProtKB-UniRule"/>
</dbReference>
<name>A0A1F4ZDK5_9BACT</name>
<comment type="function">
    <text evidence="6">Specifically methylates the N4 position of cytidine in position 1402 (C1402) of 16S rRNA.</text>
</comment>
<evidence type="ECO:0000256" key="2">
    <source>
        <dbReference type="ARBA" id="ARBA00022552"/>
    </source>
</evidence>
<proteinExistence type="inferred from homology"/>
<organism evidence="7 8">
    <name type="scientific">Candidatus Amesbacteria bacterium RIFCSPLOWO2_01_FULL_48_25</name>
    <dbReference type="NCBI Taxonomy" id="1797259"/>
    <lineage>
        <taxon>Bacteria</taxon>
        <taxon>Candidatus Amesiibacteriota</taxon>
    </lineage>
</organism>
<dbReference type="Gene3D" id="3.40.50.150">
    <property type="entry name" value="Vaccinia Virus protein VP39"/>
    <property type="match status" value="1"/>
</dbReference>
<dbReference type="SUPFAM" id="SSF81799">
    <property type="entry name" value="Putative methyltransferase TM0872, insert domain"/>
    <property type="match status" value="1"/>
</dbReference>
<feature type="binding site" evidence="6">
    <location>
        <position position="74"/>
    </location>
    <ligand>
        <name>S-adenosyl-L-methionine</name>
        <dbReference type="ChEBI" id="CHEBI:59789"/>
    </ligand>
</feature>
<feature type="binding site" evidence="6">
    <location>
        <position position="52"/>
    </location>
    <ligand>
        <name>S-adenosyl-L-methionine</name>
        <dbReference type="ChEBI" id="CHEBI:59789"/>
    </ligand>
</feature>
<evidence type="ECO:0000313" key="8">
    <source>
        <dbReference type="Proteomes" id="UP000177080"/>
    </source>
</evidence>
<protein>
    <recommendedName>
        <fullName evidence="6">Ribosomal RNA small subunit methyltransferase H</fullName>
        <ecNumber evidence="6">2.1.1.199</ecNumber>
    </recommendedName>
    <alternativeName>
        <fullName evidence="6">16S rRNA m(4)C1402 methyltransferase</fullName>
    </alternativeName>
    <alternativeName>
        <fullName evidence="6">rRNA (cytosine-N(4)-)-methyltransferase RsmH</fullName>
    </alternativeName>
</protein>
<dbReference type="NCBIfam" id="TIGR00006">
    <property type="entry name" value="16S rRNA (cytosine(1402)-N(4))-methyltransferase RsmH"/>
    <property type="match status" value="1"/>
</dbReference>
<dbReference type="GO" id="GO:0005737">
    <property type="term" value="C:cytoplasm"/>
    <property type="evidence" value="ECO:0007669"/>
    <property type="project" value="UniProtKB-SubCell"/>
</dbReference>
<dbReference type="PANTHER" id="PTHR11265">
    <property type="entry name" value="S-ADENOSYL-METHYLTRANSFERASE MRAW"/>
    <property type="match status" value="1"/>
</dbReference>
<dbReference type="STRING" id="1797259.A2989_02550"/>
<dbReference type="GO" id="GO:0071424">
    <property type="term" value="F:rRNA (cytosine-N4-)-methyltransferase activity"/>
    <property type="evidence" value="ECO:0007669"/>
    <property type="project" value="UniProtKB-UniRule"/>
</dbReference>
<dbReference type="InterPro" id="IPR029063">
    <property type="entry name" value="SAM-dependent_MTases_sf"/>
</dbReference>
<dbReference type="PIRSF" id="PIRSF004486">
    <property type="entry name" value="MraW"/>
    <property type="match status" value="1"/>
</dbReference>
<dbReference type="SUPFAM" id="SSF53335">
    <property type="entry name" value="S-adenosyl-L-methionine-dependent methyltransferases"/>
    <property type="match status" value="1"/>
</dbReference>
<feature type="binding site" evidence="6">
    <location>
        <position position="95"/>
    </location>
    <ligand>
        <name>S-adenosyl-L-methionine</name>
        <dbReference type="ChEBI" id="CHEBI:59789"/>
    </ligand>
</feature>
<feature type="binding site" evidence="6">
    <location>
        <position position="102"/>
    </location>
    <ligand>
        <name>S-adenosyl-L-methionine</name>
        <dbReference type="ChEBI" id="CHEBI:59789"/>
    </ligand>
</feature>
<dbReference type="HAMAP" id="MF_01007">
    <property type="entry name" value="16SrRNA_methyltr_H"/>
    <property type="match status" value="1"/>
</dbReference>
<comment type="caution">
    <text evidence="7">The sequence shown here is derived from an EMBL/GenBank/DDBJ whole genome shotgun (WGS) entry which is preliminary data.</text>
</comment>
<keyword evidence="4 6" id="KW-0808">Transferase</keyword>
<comment type="catalytic activity">
    <reaction evidence="6">
        <text>cytidine(1402) in 16S rRNA + S-adenosyl-L-methionine = N(4)-methylcytidine(1402) in 16S rRNA + S-adenosyl-L-homocysteine + H(+)</text>
        <dbReference type="Rhea" id="RHEA:42928"/>
        <dbReference type="Rhea" id="RHEA-COMP:10286"/>
        <dbReference type="Rhea" id="RHEA-COMP:10287"/>
        <dbReference type="ChEBI" id="CHEBI:15378"/>
        <dbReference type="ChEBI" id="CHEBI:57856"/>
        <dbReference type="ChEBI" id="CHEBI:59789"/>
        <dbReference type="ChEBI" id="CHEBI:74506"/>
        <dbReference type="ChEBI" id="CHEBI:82748"/>
        <dbReference type="EC" id="2.1.1.199"/>
    </reaction>
</comment>
<evidence type="ECO:0000256" key="4">
    <source>
        <dbReference type="ARBA" id="ARBA00022679"/>
    </source>
</evidence>
<evidence type="ECO:0000256" key="1">
    <source>
        <dbReference type="ARBA" id="ARBA00010396"/>
    </source>
</evidence>
<keyword evidence="6" id="KW-0963">Cytoplasm</keyword>
<dbReference type="EMBL" id="MEXN01000006">
    <property type="protein sequence ID" value="OGD03484.1"/>
    <property type="molecule type" value="Genomic_DNA"/>
</dbReference>
<comment type="subcellular location">
    <subcellularLocation>
        <location evidence="6">Cytoplasm</location>
    </subcellularLocation>
</comment>
<evidence type="ECO:0000313" key="7">
    <source>
        <dbReference type="EMBL" id="OGD03484.1"/>
    </source>
</evidence>
<sequence>MKNLNYHNPVLLQEAIAFLAVQPGKRYIDCTLGGGGHTAEIIRRGGLVLGLDQDPEALSACPELEGLTKVQSNFIHLSEVAKKYNWYPVSGILFDLGVSSHQINSSQRGFSFQTDGPLDMRMDKSLPNTAADLVNQLPVSQLAILFKDFGEIPVAKMLAEKIISTRPLSTTMDLAKITKKWSQQAFQALRMAVNDELNALKSGLPQAYELLEPSGRLVVISFHSLEDRVVKQSFKSLADQKLVTILTPKPVIGTKNAKLRALSKI</sequence>